<evidence type="ECO:0000259" key="12">
    <source>
        <dbReference type="PROSITE" id="PS50885"/>
    </source>
</evidence>
<keyword evidence="6 10" id="KW-0472">Membrane</keyword>
<evidence type="ECO:0000256" key="6">
    <source>
        <dbReference type="ARBA" id="ARBA00023136"/>
    </source>
</evidence>
<dbReference type="InterPro" id="IPR033479">
    <property type="entry name" value="dCache_1"/>
</dbReference>
<keyword evidence="4 10" id="KW-0812">Transmembrane</keyword>
<dbReference type="AlphaFoldDB" id="A0A7T3RFP6"/>
<evidence type="ECO:0000256" key="1">
    <source>
        <dbReference type="ARBA" id="ARBA00004651"/>
    </source>
</evidence>
<dbReference type="CDD" id="cd18774">
    <property type="entry name" value="PDC2_HK_sensor"/>
    <property type="match status" value="1"/>
</dbReference>
<evidence type="ECO:0000256" key="10">
    <source>
        <dbReference type="SAM" id="Phobius"/>
    </source>
</evidence>
<dbReference type="CDD" id="cd12914">
    <property type="entry name" value="PDC1_DGC_like"/>
    <property type="match status" value="1"/>
</dbReference>
<sequence>MKKEKHLLTRILLIVAATFLIINTFQVVLIVERTKKITNQQIESDYTDLTKSYASQVVLKLSEYKTALDFYINSDAAQTGDTEEIVDWLRTTTSKRNKMFDYVAWVDETGKFQADNGNETFVTQRDYYQAIVKNGADEFIDNPATSLITGKTIIHVCRAVKYGGKNIGFFTGIVSMETINKLVKDIRLGETRIATLFSGNGKVISTSGDLDEMETLAADKANNDLKNHIQTNSTSEYAGHFWNRNPNGHKQFNIFSGISGTQWSLVIMIEGAQIFRIANEIILYMGVASAILAVTLILVLSLCVVSIMKPLGVVEKTLQGISSGNADLSKRISVKTNADNEIGRLASEFNTFVEKLQCIIIAMKQTKTELVAAGTKLNDSTEDTAASITQIIANIESMTGNIGAQSESVAQTASAVNQIASNIESLNKMIENQSASVTEASAAVEEMIGNINSVNNSVTKMAEEFNQLEQKAADGVQKQDDVNARIQVIETESQALQEANTVISNIAEQTNLLAMNAAIEAAHAGEAGKGFSVVADEIRKLSETSSSQSKTIGEQLKKITDSIQEMVTASQEAGISFSSVSSGINMINNLVQEIKNAMQEQGEGSKQISIALNSMNDSTSEVRTASSEMSEGNKTILEEIKVLQNATLSMKEGMEEMNIGAKKINETGSNLSSISENMKSSITKIGDEVDQFQV</sequence>
<evidence type="ECO:0000313" key="14">
    <source>
        <dbReference type="Proteomes" id="UP000595224"/>
    </source>
</evidence>
<dbReference type="GO" id="GO:0005886">
    <property type="term" value="C:plasma membrane"/>
    <property type="evidence" value="ECO:0007669"/>
    <property type="project" value="UniProtKB-SubCell"/>
</dbReference>
<dbReference type="PROSITE" id="PS50885">
    <property type="entry name" value="HAMP"/>
    <property type="match status" value="1"/>
</dbReference>
<dbReference type="Pfam" id="PF00015">
    <property type="entry name" value="MCPsignal"/>
    <property type="match status" value="1"/>
</dbReference>
<dbReference type="GO" id="GO:0006935">
    <property type="term" value="P:chemotaxis"/>
    <property type="evidence" value="ECO:0007669"/>
    <property type="project" value="UniProtKB-KW"/>
</dbReference>
<organism evidence="13 14">
    <name type="scientific">Treponema peruense</name>
    <dbReference type="NCBI Taxonomy" id="2787628"/>
    <lineage>
        <taxon>Bacteria</taxon>
        <taxon>Pseudomonadati</taxon>
        <taxon>Spirochaetota</taxon>
        <taxon>Spirochaetia</taxon>
        <taxon>Spirochaetales</taxon>
        <taxon>Treponemataceae</taxon>
        <taxon>Treponema</taxon>
    </lineage>
</organism>
<evidence type="ECO:0000256" key="7">
    <source>
        <dbReference type="ARBA" id="ARBA00023224"/>
    </source>
</evidence>
<evidence type="ECO:0000256" key="9">
    <source>
        <dbReference type="PROSITE-ProRule" id="PRU00284"/>
    </source>
</evidence>
<accession>A0A7T3RFP6</accession>
<dbReference type="Gene3D" id="1.10.287.950">
    <property type="entry name" value="Methyl-accepting chemotaxis protein"/>
    <property type="match status" value="1"/>
</dbReference>
<keyword evidence="14" id="KW-1185">Reference proteome</keyword>
<dbReference type="KEGG" id="tper:IWA51_03705"/>
<dbReference type="SMART" id="SM00283">
    <property type="entry name" value="MA"/>
    <property type="match status" value="1"/>
</dbReference>
<keyword evidence="2" id="KW-1003">Cell membrane</keyword>
<dbReference type="EMBL" id="CP064936">
    <property type="protein sequence ID" value="QQA02209.1"/>
    <property type="molecule type" value="Genomic_DNA"/>
</dbReference>
<dbReference type="InterPro" id="IPR004089">
    <property type="entry name" value="MCPsignal_dom"/>
</dbReference>
<evidence type="ECO:0000313" key="13">
    <source>
        <dbReference type="EMBL" id="QQA02209.1"/>
    </source>
</evidence>
<proteinExistence type="inferred from homology"/>
<dbReference type="PANTHER" id="PTHR32089">
    <property type="entry name" value="METHYL-ACCEPTING CHEMOTAXIS PROTEIN MCPB"/>
    <property type="match status" value="1"/>
</dbReference>
<dbReference type="CDD" id="cd06225">
    <property type="entry name" value="HAMP"/>
    <property type="match status" value="1"/>
</dbReference>
<keyword evidence="3" id="KW-0145">Chemotaxis</keyword>
<feature type="transmembrane region" description="Helical" evidence="10">
    <location>
        <begin position="281"/>
        <end position="308"/>
    </location>
</feature>
<dbReference type="SUPFAM" id="SSF58104">
    <property type="entry name" value="Methyl-accepting chemotaxis protein (MCP) signaling domain"/>
    <property type="match status" value="2"/>
</dbReference>
<keyword evidence="5 10" id="KW-1133">Transmembrane helix</keyword>
<dbReference type="GO" id="GO:0007165">
    <property type="term" value="P:signal transduction"/>
    <property type="evidence" value="ECO:0007669"/>
    <property type="project" value="UniProtKB-KW"/>
</dbReference>
<dbReference type="RefSeq" id="WP_198443660.1">
    <property type="nucleotide sequence ID" value="NZ_CP064936.1"/>
</dbReference>
<dbReference type="SMART" id="SM00304">
    <property type="entry name" value="HAMP"/>
    <property type="match status" value="1"/>
</dbReference>
<reference evidence="13 14" key="1">
    <citation type="submission" date="2020-11" db="EMBL/GenBank/DDBJ databases">
        <title>Treponema Peruensis nv. sp., first commensal Treponema isolated from human feces.</title>
        <authorList>
            <person name="Belkhou C."/>
            <person name="Raes J."/>
        </authorList>
    </citation>
    <scope>NUCLEOTIDE SEQUENCE [LARGE SCALE GENOMIC DNA]</scope>
    <source>
        <strain evidence="13 14">RCC2812</strain>
    </source>
</reference>
<keyword evidence="7 9" id="KW-0807">Transducer</keyword>
<dbReference type="PROSITE" id="PS50111">
    <property type="entry name" value="CHEMOTAXIS_TRANSDUC_2"/>
    <property type="match status" value="1"/>
</dbReference>
<evidence type="ECO:0000256" key="2">
    <source>
        <dbReference type="ARBA" id="ARBA00022475"/>
    </source>
</evidence>
<evidence type="ECO:0000256" key="5">
    <source>
        <dbReference type="ARBA" id="ARBA00022989"/>
    </source>
</evidence>
<feature type="domain" description="HAMP" evidence="12">
    <location>
        <begin position="305"/>
        <end position="361"/>
    </location>
</feature>
<dbReference type="Proteomes" id="UP000595224">
    <property type="component" value="Chromosome"/>
</dbReference>
<protein>
    <submittedName>
        <fullName evidence="13">Methyl-accepting chemotaxis protein</fullName>
    </submittedName>
</protein>
<gene>
    <name evidence="13" type="ORF">IWA51_03705</name>
</gene>
<evidence type="ECO:0000256" key="4">
    <source>
        <dbReference type="ARBA" id="ARBA00022692"/>
    </source>
</evidence>
<evidence type="ECO:0000256" key="8">
    <source>
        <dbReference type="ARBA" id="ARBA00029447"/>
    </source>
</evidence>
<dbReference type="Gene3D" id="3.30.450.20">
    <property type="entry name" value="PAS domain"/>
    <property type="match status" value="2"/>
</dbReference>
<dbReference type="Gene3D" id="6.10.340.10">
    <property type="match status" value="1"/>
</dbReference>
<dbReference type="Pfam" id="PF00672">
    <property type="entry name" value="HAMP"/>
    <property type="match status" value="1"/>
</dbReference>
<dbReference type="PANTHER" id="PTHR32089:SF112">
    <property type="entry name" value="LYSOZYME-LIKE PROTEIN-RELATED"/>
    <property type="match status" value="1"/>
</dbReference>
<feature type="domain" description="Methyl-accepting transducer" evidence="11">
    <location>
        <begin position="408"/>
        <end position="630"/>
    </location>
</feature>
<comment type="subcellular location">
    <subcellularLocation>
        <location evidence="1">Cell membrane</location>
        <topology evidence="1">Multi-pass membrane protein</topology>
    </subcellularLocation>
</comment>
<comment type="similarity">
    <text evidence="8">Belongs to the methyl-accepting chemotaxis (MCP) protein family.</text>
</comment>
<dbReference type="InterPro" id="IPR003660">
    <property type="entry name" value="HAMP_dom"/>
</dbReference>
<evidence type="ECO:0000259" key="11">
    <source>
        <dbReference type="PROSITE" id="PS50111"/>
    </source>
</evidence>
<feature type="transmembrane region" description="Helical" evidence="10">
    <location>
        <begin position="7"/>
        <end position="31"/>
    </location>
</feature>
<name>A0A7T3RFP6_9SPIR</name>
<dbReference type="Pfam" id="PF02743">
    <property type="entry name" value="dCache_1"/>
    <property type="match status" value="1"/>
</dbReference>
<evidence type="ECO:0000256" key="3">
    <source>
        <dbReference type="ARBA" id="ARBA00022500"/>
    </source>
</evidence>